<dbReference type="PANTHER" id="PTHR28254">
    <property type="entry name" value="CYTOCHROME B-C1 COMPLEX SUBUNIT 10"/>
    <property type="match status" value="1"/>
</dbReference>
<gene>
    <name evidence="1" type="ORF">CDD81_4620</name>
</gene>
<dbReference type="GO" id="GO:0005739">
    <property type="term" value="C:mitochondrion"/>
    <property type="evidence" value="ECO:0007669"/>
    <property type="project" value="GOC"/>
</dbReference>
<reference evidence="1 2" key="1">
    <citation type="submission" date="2017-06" db="EMBL/GenBank/DDBJ databases">
        <title>Ant-infecting Ophiocordyceps genomes reveal a high diversity of potential behavioral manipulation genes and a possible major role for enterotoxins.</title>
        <authorList>
            <person name="De Bekker C."/>
            <person name="Evans H.C."/>
            <person name="Brachmann A."/>
            <person name="Hughes D.P."/>
        </authorList>
    </citation>
    <scope>NUCLEOTIDE SEQUENCE [LARGE SCALE GENOMIC DNA]</scope>
    <source>
        <strain evidence="1 2">Map64</strain>
    </source>
</reference>
<dbReference type="EMBL" id="NJET01000031">
    <property type="protein sequence ID" value="PHH64399.1"/>
    <property type="molecule type" value="Genomic_DNA"/>
</dbReference>
<accession>A0A2C5XAD5</accession>
<proteinExistence type="predicted"/>
<dbReference type="PANTHER" id="PTHR28254:SF1">
    <property type="entry name" value="CYTOCHROME B-C1 COMPLEX SUBUNIT 10, MITOCHONDRIAL"/>
    <property type="match status" value="1"/>
</dbReference>
<organism evidence="1 2">
    <name type="scientific">Ophiocordyceps australis</name>
    <dbReference type="NCBI Taxonomy" id="1399860"/>
    <lineage>
        <taxon>Eukaryota</taxon>
        <taxon>Fungi</taxon>
        <taxon>Dikarya</taxon>
        <taxon>Ascomycota</taxon>
        <taxon>Pezizomycotina</taxon>
        <taxon>Sordariomycetes</taxon>
        <taxon>Hypocreomycetidae</taxon>
        <taxon>Hypocreales</taxon>
        <taxon>Ophiocordycipitaceae</taxon>
        <taxon>Ophiocordyceps</taxon>
    </lineage>
</organism>
<dbReference type="GO" id="GO:0006122">
    <property type="term" value="P:mitochondrial electron transport, ubiquinol to cytochrome c"/>
    <property type="evidence" value="ECO:0007669"/>
    <property type="project" value="InterPro"/>
</dbReference>
<dbReference type="Proteomes" id="UP000226192">
    <property type="component" value="Unassembled WGS sequence"/>
</dbReference>
<dbReference type="STRING" id="1399860.A0A2C5XAD5"/>
<evidence type="ECO:0008006" key="3">
    <source>
        <dbReference type="Google" id="ProtNLM"/>
    </source>
</evidence>
<dbReference type="OrthoDB" id="2391627at2759"/>
<evidence type="ECO:0000313" key="2">
    <source>
        <dbReference type="Proteomes" id="UP000226192"/>
    </source>
</evidence>
<sequence length="135" mass="15219">MIGRCAPARPFPPAELVRVRNDVVLDKTTPLVLDEQALYAELSFSRMLPSSPMRAAQFRSAYGPKYQYEPNYHGWNKTALLRLGTRTAMYGGALGFGALFFVSGIPRIQVDILQKVPFFGRYFIKEEVDPADNPF</sequence>
<comment type="caution">
    <text evidence="1">The sequence shown here is derived from an EMBL/GenBank/DDBJ whole genome shotgun (WGS) entry which is preliminary data.</text>
</comment>
<evidence type="ECO:0000313" key="1">
    <source>
        <dbReference type="EMBL" id="PHH64399.1"/>
    </source>
</evidence>
<protein>
    <recommendedName>
        <fullName evidence="3">Cytochrome b-c1 complex subunit 10</fullName>
    </recommendedName>
</protein>
<keyword evidence="2" id="KW-1185">Reference proteome</keyword>
<dbReference type="AlphaFoldDB" id="A0A2C5XAD5"/>
<dbReference type="InterPro" id="IPR019182">
    <property type="entry name" value="Cytochrome_b-c1_su10_fun"/>
</dbReference>
<name>A0A2C5XAD5_9HYPO</name>
<dbReference type="Pfam" id="PF09796">
    <property type="entry name" value="QCR10"/>
    <property type="match status" value="1"/>
</dbReference>